<feature type="binding site" evidence="1">
    <location>
        <position position="69"/>
    </location>
    <ligand>
        <name>Mg(2+)</name>
        <dbReference type="ChEBI" id="CHEBI:18420"/>
        <label>1</label>
        <note>catalytic</note>
    </ligand>
</feature>
<dbReference type="Proteomes" id="UP000197174">
    <property type="component" value="Unassembled WGS sequence"/>
</dbReference>
<dbReference type="GO" id="GO:0007165">
    <property type="term" value="P:signal transduction"/>
    <property type="evidence" value="ECO:0007669"/>
    <property type="project" value="TreeGrafter"/>
</dbReference>
<dbReference type="Gene3D" id="3.40.190.80">
    <property type="match status" value="1"/>
</dbReference>
<reference evidence="2 3" key="1">
    <citation type="submission" date="2017-03" db="EMBL/GenBank/DDBJ databases">
        <title>Whole genome sequence of Micromonospora wenchangensis, isolated from mangrove soil.</title>
        <authorList>
            <person name="Yang H."/>
        </authorList>
    </citation>
    <scope>NUCLEOTIDE SEQUENCE [LARGE SCALE GENOMIC DNA]</scope>
    <source>
        <strain evidence="2 3">CCTCC AA 2012002</strain>
    </source>
</reference>
<keyword evidence="3" id="KW-1185">Reference proteome</keyword>
<accession>A0A246RKL2</accession>
<dbReference type="GO" id="GO:0008934">
    <property type="term" value="F:inositol monophosphate 1-phosphatase activity"/>
    <property type="evidence" value="ECO:0007669"/>
    <property type="project" value="TreeGrafter"/>
</dbReference>
<dbReference type="PANTHER" id="PTHR20854:SF4">
    <property type="entry name" value="INOSITOL-1-MONOPHOSPHATASE-RELATED"/>
    <property type="match status" value="1"/>
</dbReference>
<comment type="cofactor">
    <cofactor evidence="1">
        <name>Mg(2+)</name>
        <dbReference type="ChEBI" id="CHEBI:18420"/>
    </cofactor>
</comment>
<dbReference type="PANTHER" id="PTHR20854">
    <property type="entry name" value="INOSITOL MONOPHOSPHATASE"/>
    <property type="match status" value="1"/>
</dbReference>
<evidence type="ECO:0000313" key="2">
    <source>
        <dbReference type="EMBL" id="OWV06254.1"/>
    </source>
</evidence>
<dbReference type="GO" id="GO:0006020">
    <property type="term" value="P:inositol metabolic process"/>
    <property type="evidence" value="ECO:0007669"/>
    <property type="project" value="TreeGrafter"/>
</dbReference>
<keyword evidence="1" id="KW-0479">Metal-binding</keyword>
<dbReference type="EMBL" id="MZMV01000025">
    <property type="protein sequence ID" value="OWV06254.1"/>
    <property type="molecule type" value="Genomic_DNA"/>
</dbReference>
<dbReference type="PRINTS" id="PR00377">
    <property type="entry name" value="IMPHPHTASES"/>
</dbReference>
<dbReference type="Pfam" id="PF00459">
    <property type="entry name" value="Inositol_P"/>
    <property type="match status" value="1"/>
</dbReference>
<dbReference type="Gene3D" id="3.30.540.10">
    <property type="entry name" value="Fructose-1,6-Bisphosphatase, subunit A, domain 1"/>
    <property type="match status" value="1"/>
</dbReference>
<feature type="binding site" evidence="1">
    <location>
        <position position="217"/>
    </location>
    <ligand>
        <name>Mg(2+)</name>
        <dbReference type="ChEBI" id="CHEBI:18420"/>
        <label>1</label>
        <note>catalytic</note>
    </ligand>
</feature>
<gene>
    <name evidence="2" type="ORF">B5D80_16280</name>
</gene>
<comment type="caution">
    <text evidence="2">The sequence shown here is derived from an EMBL/GenBank/DDBJ whole genome shotgun (WGS) entry which is preliminary data.</text>
</comment>
<dbReference type="RefSeq" id="WP_088644727.1">
    <property type="nucleotide sequence ID" value="NZ_JBFAMK010000007.1"/>
</dbReference>
<evidence type="ECO:0000313" key="3">
    <source>
        <dbReference type="Proteomes" id="UP000197174"/>
    </source>
</evidence>
<dbReference type="OrthoDB" id="9772456at2"/>
<sequence>MADHLLDDVDTLLRETAASVVLPLFRKLDDADVTEKAPGDLVTVADQRAEERISAELRRLLPGSQVVGEEAVAEDGSLLRHLRGDGDVWVVDPVDGTGNFAAGRRPFALMVALLSDGEPAASWVFDPLAGTMAVARAGAGTRLDGRPVRETPVLPPDRLRGTAMVQYLPRATRDRVAAGEGRIGELLPGQHCAGREYLDLLTGDQQFVLFWRTLPWDHAPGALLVREAGGVARRFDGTEYHPADDGPGLLVASDEQTWHEVRAALLGD</sequence>
<dbReference type="AlphaFoldDB" id="A0A246RKL2"/>
<proteinExistence type="predicted"/>
<feature type="binding site" evidence="1">
    <location>
        <position position="92"/>
    </location>
    <ligand>
        <name>Mg(2+)</name>
        <dbReference type="ChEBI" id="CHEBI:18420"/>
        <label>1</label>
        <note>catalytic</note>
    </ligand>
</feature>
<evidence type="ECO:0000256" key="1">
    <source>
        <dbReference type="PIRSR" id="PIRSR600760-2"/>
    </source>
</evidence>
<organism evidence="2 3">
    <name type="scientific">Micromonospora wenchangensis</name>
    <dbReference type="NCBI Taxonomy" id="1185415"/>
    <lineage>
        <taxon>Bacteria</taxon>
        <taxon>Bacillati</taxon>
        <taxon>Actinomycetota</taxon>
        <taxon>Actinomycetes</taxon>
        <taxon>Micromonosporales</taxon>
        <taxon>Micromonosporaceae</taxon>
        <taxon>Micromonospora</taxon>
    </lineage>
</organism>
<protein>
    <submittedName>
        <fullName evidence="2">Inositol monophosphatase</fullName>
    </submittedName>
</protein>
<name>A0A246RKL2_9ACTN</name>
<feature type="binding site" evidence="1">
    <location>
        <position position="95"/>
    </location>
    <ligand>
        <name>Mg(2+)</name>
        <dbReference type="ChEBI" id="CHEBI:18420"/>
        <label>1</label>
        <note>catalytic</note>
    </ligand>
</feature>
<keyword evidence="1" id="KW-0460">Magnesium</keyword>
<dbReference type="GO" id="GO:0046872">
    <property type="term" value="F:metal ion binding"/>
    <property type="evidence" value="ECO:0007669"/>
    <property type="project" value="UniProtKB-KW"/>
</dbReference>
<dbReference type="InterPro" id="IPR000760">
    <property type="entry name" value="Inositol_monophosphatase-like"/>
</dbReference>
<dbReference type="SUPFAM" id="SSF56655">
    <property type="entry name" value="Carbohydrate phosphatase"/>
    <property type="match status" value="1"/>
</dbReference>